<reference evidence="1 2" key="1">
    <citation type="submission" date="2019-04" db="EMBL/GenBank/DDBJ databases">
        <title>Geobacter oryzae sp. nov., ferric-reducing bacteria isolated from paddy soil.</title>
        <authorList>
            <person name="Xu Z."/>
            <person name="Masuda Y."/>
            <person name="Itoh H."/>
            <person name="Senoo K."/>
        </authorList>
    </citation>
    <scope>NUCLEOTIDE SEQUENCE [LARGE SCALE GENOMIC DNA]</scope>
    <source>
        <strain evidence="1 2">Red111</strain>
    </source>
</reference>
<gene>
    <name evidence="1" type="ORF">E4633_13680</name>
</gene>
<protein>
    <submittedName>
        <fullName evidence="1">Uncharacterized protein</fullName>
    </submittedName>
</protein>
<dbReference type="AlphaFoldDB" id="A0A4S1CD79"/>
<proteinExistence type="predicted"/>
<dbReference type="RefSeq" id="WP_135870920.1">
    <property type="nucleotide sequence ID" value="NZ_SRSC01000003.1"/>
</dbReference>
<keyword evidence="2" id="KW-1185">Reference proteome</keyword>
<accession>A0A4S1CD79</accession>
<dbReference type="EMBL" id="SRSC01000003">
    <property type="protein sequence ID" value="TGU71378.1"/>
    <property type="molecule type" value="Genomic_DNA"/>
</dbReference>
<organism evidence="1 2">
    <name type="scientific">Geomonas terrae</name>
    <dbReference type="NCBI Taxonomy" id="2562681"/>
    <lineage>
        <taxon>Bacteria</taxon>
        <taxon>Pseudomonadati</taxon>
        <taxon>Thermodesulfobacteriota</taxon>
        <taxon>Desulfuromonadia</taxon>
        <taxon>Geobacterales</taxon>
        <taxon>Geobacteraceae</taxon>
        <taxon>Geomonas</taxon>
    </lineage>
</organism>
<name>A0A4S1CD79_9BACT</name>
<evidence type="ECO:0000313" key="1">
    <source>
        <dbReference type="EMBL" id="TGU71378.1"/>
    </source>
</evidence>
<comment type="caution">
    <text evidence="1">The sequence shown here is derived from an EMBL/GenBank/DDBJ whole genome shotgun (WGS) entry which is preliminary data.</text>
</comment>
<dbReference type="Proteomes" id="UP000306416">
    <property type="component" value="Unassembled WGS sequence"/>
</dbReference>
<sequence>MEIRTEQLNEAAHAAFLERLDAAFERDLADYHRIEREQRLQFLTAAVELAENKGFASEQGIASYVLALWYLDIDFEGKSDELASLLLSSLPEVRRVHAMNQWVEALLGEPDNIAAADEALKKALHLTEPWGN</sequence>
<evidence type="ECO:0000313" key="2">
    <source>
        <dbReference type="Proteomes" id="UP000306416"/>
    </source>
</evidence>